<accession>A0A369MKG1</accession>
<organism evidence="2 3">
    <name type="scientific">Eggerthella lenta</name>
    <name type="common">Eubacterium lentum</name>
    <dbReference type="NCBI Taxonomy" id="84112"/>
    <lineage>
        <taxon>Bacteria</taxon>
        <taxon>Bacillati</taxon>
        <taxon>Actinomycetota</taxon>
        <taxon>Coriobacteriia</taxon>
        <taxon>Eggerthellales</taxon>
        <taxon>Eggerthellaceae</taxon>
        <taxon>Eggerthella</taxon>
    </lineage>
</organism>
<dbReference type="Proteomes" id="UP000253970">
    <property type="component" value="Unassembled WGS sequence"/>
</dbReference>
<dbReference type="EMBL" id="PPTU01000002">
    <property type="protein sequence ID" value="RDB72873.1"/>
    <property type="molecule type" value="Genomic_DNA"/>
</dbReference>
<name>A0A369MKG1_EGGLN</name>
<gene>
    <name evidence="2" type="ORF">C1875_02390</name>
</gene>
<feature type="region of interest" description="Disordered" evidence="1">
    <location>
        <begin position="56"/>
        <end position="77"/>
    </location>
</feature>
<evidence type="ECO:0000313" key="2">
    <source>
        <dbReference type="EMBL" id="RDB72873.1"/>
    </source>
</evidence>
<evidence type="ECO:0000256" key="1">
    <source>
        <dbReference type="SAM" id="MobiDB-lite"/>
    </source>
</evidence>
<reference evidence="2 3" key="1">
    <citation type="journal article" date="2018" name="Elife">
        <title>Discovery and characterization of a prevalent human gut bacterial enzyme sufficient for the inactivation of a family of plant toxins.</title>
        <authorList>
            <person name="Koppel N."/>
            <person name="Bisanz J.E."/>
            <person name="Pandelia M.E."/>
            <person name="Turnbaugh P.J."/>
            <person name="Balskus E.P."/>
        </authorList>
    </citation>
    <scope>NUCLEOTIDE SEQUENCE [LARGE SCALE GENOMIC DNA]</scope>
    <source>
        <strain evidence="2 3">W1 BHI 6</strain>
    </source>
</reference>
<comment type="caution">
    <text evidence="2">The sequence shown here is derived from an EMBL/GenBank/DDBJ whole genome shotgun (WGS) entry which is preliminary data.</text>
</comment>
<evidence type="ECO:0000313" key="3">
    <source>
        <dbReference type="Proteomes" id="UP000253970"/>
    </source>
</evidence>
<proteinExistence type="predicted"/>
<protein>
    <submittedName>
        <fullName evidence="2">Uncharacterized protein</fullName>
    </submittedName>
</protein>
<dbReference type="AlphaFoldDB" id="A0A369MKG1"/>
<sequence>MRCQPRRFQLMPHGILRVPASRSLPALASRAREFDSPLDCRMLELAQDDRARAALARDDETGQEKAAPPRYLPGTPLLRASATGRAQEARFFFGL</sequence>